<evidence type="ECO:0000256" key="1">
    <source>
        <dbReference type="ARBA" id="ARBA00010199"/>
    </source>
</evidence>
<dbReference type="PANTHER" id="PTHR11206">
    <property type="entry name" value="MULTIDRUG RESISTANCE PROTEIN"/>
    <property type="match status" value="1"/>
</dbReference>
<dbReference type="GO" id="GO:0016020">
    <property type="term" value="C:membrane"/>
    <property type="evidence" value="ECO:0007669"/>
    <property type="project" value="InterPro"/>
</dbReference>
<comment type="caution">
    <text evidence="2">Lacks conserved residue(s) required for the propagation of feature annotation.</text>
</comment>
<organism evidence="3 5">
    <name type="scientific">Didymodactylos carnosus</name>
    <dbReference type="NCBI Taxonomy" id="1234261"/>
    <lineage>
        <taxon>Eukaryota</taxon>
        <taxon>Metazoa</taxon>
        <taxon>Spiralia</taxon>
        <taxon>Gnathifera</taxon>
        <taxon>Rotifera</taxon>
        <taxon>Eurotatoria</taxon>
        <taxon>Bdelloidea</taxon>
        <taxon>Philodinida</taxon>
        <taxon>Philodinidae</taxon>
        <taxon>Didymodactylos</taxon>
    </lineage>
</organism>
<dbReference type="AlphaFoldDB" id="A0A814SWV0"/>
<feature type="transmembrane region" description="Helical" evidence="2">
    <location>
        <begin position="411"/>
        <end position="433"/>
    </location>
</feature>
<sequence>GTIVQRAIILNVFGVIVTISLMLNAKFVLNLIENDKELVLLVDDYFKAFLLFVPLEGISVVLQKYICTNGITYPLVIINLIGNAVNAVLHYVFLYVFHFGVRAPPIAMTISYAVILLTEILYIRFSSIYKDTWHPLSRECLREWIVYVRLSAPGILATMSESWVFELGVLFAAKLDSARSLSAQSVAYQVGVFLFQVGQSVGVAGNVRIGQYLGAGKPVEAKSCKNIIYTLGVFIVAFDMALIFSTSRWIPLVFNIREPEALALSRHILLVVVSMEGMIKACGKQAKGAGIAFFGFYVIGIPLAAVFMFVLKIDVFGFWTGYAVGKVFTNVTLFLFIRRFNWQKIADVASAHFAPSEENALYHSWTMPAARRSSFVPISNVPPMMTKSLDKTSEQTKTVEKTLFKLILSKLLIALPFFALLIAAILTSVLIPIRKYEMIEILDKSKSV</sequence>
<protein>
    <recommendedName>
        <fullName evidence="2">Multidrug and toxin extrusion protein</fullName>
    </recommendedName>
</protein>
<proteinExistence type="inferred from homology"/>
<dbReference type="EMBL" id="CAJNOQ010006979">
    <property type="protein sequence ID" value="CAF1153882.1"/>
    <property type="molecule type" value="Genomic_DNA"/>
</dbReference>
<keyword evidence="2" id="KW-0472">Membrane</keyword>
<reference evidence="3" key="1">
    <citation type="submission" date="2021-02" db="EMBL/GenBank/DDBJ databases">
        <authorList>
            <person name="Nowell W R."/>
        </authorList>
    </citation>
    <scope>NUCLEOTIDE SEQUENCE</scope>
</reference>
<dbReference type="GO" id="GO:0015297">
    <property type="term" value="F:antiporter activity"/>
    <property type="evidence" value="ECO:0007669"/>
    <property type="project" value="InterPro"/>
</dbReference>
<feature type="transmembrane region" description="Helical" evidence="2">
    <location>
        <begin position="45"/>
        <end position="63"/>
    </location>
</feature>
<dbReference type="EMBL" id="CAJOBC010006976">
    <property type="protein sequence ID" value="CAF3917228.1"/>
    <property type="molecule type" value="Genomic_DNA"/>
</dbReference>
<keyword evidence="2" id="KW-1133">Transmembrane helix</keyword>
<feature type="transmembrane region" description="Helical" evidence="2">
    <location>
        <begin position="291"/>
        <end position="310"/>
    </location>
</feature>
<evidence type="ECO:0000313" key="4">
    <source>
        <dbReference type="EMBL" id="CAF3917228.1"/>
    </source>
</evidence>
<evidence type="ECO:0000313" key="3">
    <source>
        <dbReference type="EMBL" id="CAF1153882.1"/>
    </source>
</evidence>
<dbReference type="InterPro" id="IPR002528">
    <property type="entry name" value="MATE_fam"/>
</dbReference>
<comment type="similarity">
    <text evidence="1 2">Belongs to the multi antimicrobial extrusion (MATE) (TC 2.A.66.1) family.</text>
</comment>
<feature type="transmembrane region" description="Helical" evidence="2">
    <location>
        <begin position="103"/>
        <end position="123"/>
    </location>
</feature>
<dbReference type="Proteomes" id="UP000663829">
    <property type="component" value="Unassembled WGS sequence"/>
</dbReference>
<feature type="transmembrane region" description="Helical" evidence="2">
    <location>
        <begin position="227"/>
        <end position="250"/>
    </location>
</feature>
<comment type="caution">
    <text evidence="3">The sequence shown here is derived from an EMBL/GenBank/DDBJ whole genome shotgun (WGS) entry which is preliminary data.</text>
</comment>
<gene>
    <name evidence="3" type="ORF">GPM918_LOCUS21324</name>
    <name evidence="4" type="ORF">SRO942_LOCUS21316</name>
</gene>
<feature type="transmembrane region" description="Helical" evidence="2">
    <location>
        <begin position="7"/>
        <end position="25"/>
    </location>
</feature>
<dbReference type="OrthoDB" id="2126698at2759"/>
<evidence type="ECO:0000256" key="2">
    <source>
        <dbReference type="RuleBase" id="RU004914"/>
    </source>
</evidence>
<feature type="transmembrane region" description="Helical" evidence="2">
    <location>
        <begin position="185"/>
        <end position="207"/>
    </location>
</feature>
<feature type="transmembrane region" description="Helical" evidence="2">
    <location>
        <begin position="75"/>
        <end position="97"/>
    </location>
</feature>
<name>A0A814SWV0_9BILA</name>
<evidence type="ECO:0000313" key="5">
    <source>
        <dbReference type="Proteomes" id="UP000663829"/>
    </source>
</evidence>
<feature type="transmembrane region" description="Helical" evidence="2">
    <location>
        <begin position="316"/>
        <end position="337"/>
    </location>
</feature>
<dbReference type="Pfam" id="PF01554">
    <property type="entry name" value="MatE"/>
    <property type="match status" value="2"/>
</dbReference>
<keyword evidence="5" id="KW-1185">Reference proteome</keyword>
<accession>A0A814SWV0</accession>
<dbReference type="GO" id="GO:0042910">
    <property type="term" value="F:xenobiotic transmembrane transporter activity"/>
    <property type="evidence" value="ECO:0007669"/>
    <property type="project" value="InterPro"/>
</dbReference>
<feature type="non-terminal residue" evidence="3">
    <location>
        <position position="1"/>
    </location>
</feature>
<dbReference type="Proteomes" id="UP000681722">
    <property type="component" value="Unassembled WGS sequence"/>
</dbReference>
<keyword evidence="2" id="KW-0812">Transmembrane</keyword>